<protein>
    <submittedName>
        <fullName evidence="3">Uncharacterized protein</fullName>
    </submittedName>
</protein>
<evidence type="ECO:0000313" key="3">
    <source>
        <dbReference type="EMBL" id="PUZ23126.1"/>
    </source>
</evidence>
<evidence type="ECO:0000256" key="2">
    <source>
        <dbReference type="SAM" id="Phobius"/>
    </source>
</evidence>
<sequence length="179" mass="19822">MDYSNIRALLDKYWEGETSLEEEARLKQFFATAPEGLPQDLQEAAPLFQYFDLATPQFELPAAELQAHLEKPPAEAPVIKIGFLRNWMQYAAMLAIALGIGYGIQRHMDAGDNAGTPPTTAANPSFRQSEEGKVPIGEQEAYAETKKALLLLSKNLNRGKQEMAKLNVINEATDKVKAN</sequence>
<keyword evidence="2" id="KW-0472">Membrane</keyword>
<gene>
    <name evidence="3" type="ORF">DCC81_22250</name>
</gene>
<keyword evidence="4" id="KW-1185">Reference proteome</keyword>
<keyword evidence="2" id="KW-1133">Transmembrane helix</keyword>
<dbReference type="RefSeq" id="WP_108688870.1">
    <property type="nucleotide sequence ID" value="NZ_QCYK01000003.1"/>
</dbReference>
<dbReference type="EMBL" id="QCYK01000003">
    <property type="protein sequence ID" value="PUZ23126.1"/>
    <property type="molecule type" value="Genomic_DNA"/>
</dbReference>
<proteinExistence type="predicted"/>
<evidence type="ECO:0000256" key="1">
    <source>
        <dbReference type="SAM" id="MobiDB-lite"/>
    </source>
</evidence>
<reference evidence="3 4" key="1">
    <citation type="submission" date="2018-04" db="EMBL/GenBank/DDBJ databases">
        <title>Chitinophaga fuyangensis sp. nov., isolated from soil in a chemical factory.</title>
        <authorList>
            <person name="Chen K."/>
        </authorList>
    </citation>
    <scope>NUCLEOTIDE SEQUENCE [LARGE SCALE GENOMIC DNA]</scope>
    <source>
        <strain evidence="3 4">LY-1</strain>
    </source>
</reference>
<evidence type="ECO:0000313" key="4">
    <source>
        <dbReference type="Proteomes" id="UP000244450"/>
    </source>
</evidence>
<feature type="compositionally biased region" description="Polar residues" evidence="1">
    <location>
        <begin position="116"/>
        <end position="127"/>
    </location>
</feature>
<feature type="region of interest" description="Disordered" evidence="1">
    <location>
        <begin position="111"/>
        <end position="133"/>
    </location>
</feature>
<comment type="caution">
    <text evidence="3">The sequence shown here is derived from an EMBL/GenBank/DDBJ whole genome shotgun (WGS) entry which is preliminary data.</text>
</comment>
<name>A0A2T7BDG1_9BACT</name>
<dbReference type="AlphaFoldDB" id="A0A2T7BDG1"/>
<accession>A0A2T7BDG1</accession>
<feature type="transmembrane region" description="Helical" evidence="2">
    <location>
        <begin position="87"/>
        <end position="104"/>
    </location>
</feature>
<dbReference type="Proteomes" id="UP000244450">
    <property type="component" value="Unassembled WGS sequence"/>
</dbReference>
<organism evidence="3 4">
    <name type="scientific">Chitinophaga parva</name>
    <dbReference type="NCBI Taxonomy" id="2169414"/>
    <lineage>
        <taxon>Bacteria</taxon>
        <taxon>Pseudomonadati</taxon>
        <taxon>Bacteroidota</taxon>
        <taxon>Chitinophagia</taxon>
        <taxon>Chitinophagales</taxon>
        <taxon>Chitinophagaceae</taxon>
        <taxon>Chitinophaga</taxon>
    </lineage>
</organism>
<keyword evidence="2" id="KW-0812">Transmembrane</keyword>
<dbReference type="OrthoDB" id="667398at2"/>